<protein>
    <recommendedName>
        <fullName evidence="5">Lipoprotein</fullName>
    </recommendedName>
</protein>
<dbReference type="Proteomes" id="UP000461730">
    <property type="component" value="Unassembled WGS sequence"/>
</dbReference>
<dbReference type="RefSeq" id="WP_157306337.1">
    <property type="nucleotide sequence ID" value="NZ_WRXN01000004.1"/>
</dbReference>
<keyword evidence="4" id="KW-1185">Reference proteome</keyword>
<evidence type="ECO:0000256" key="1">
    <source>
        <dbReference type="SAM" id="MobiDB-lite"/>
    </source>
</evidence>
<feature type="region of interest" description="Disordered" evidence="1">
    <location>
        <begin position="75"/>
        <end position="127"/>
    </location>
</feature>
<dbReference type="EMBL" id="WRXN01000004">
    <property type="protein sequence ID" value="MVT08919.1"/>
    <property type="molecule type" value="Genomic_DNA"/>
</dbReference>
<gene>
    <name evidence="3" type="ORF">GO493_11665</name>
</gene>
<evidence type="ECO:0008006" key="5">
    <source>
        <dbReference type="Google" id="ProtNLM"/>
    </source>
</evidence>
<proteinExistence type="predicted"/>
<accession>A0A7K1U3K1</accession>
<evidence type="ECO:0000256" key="2">
    <source>
        <dbReference type="SAM" id="Phobius"/>
    </source>
</evidence>
<keyword evidence="2" id="KW-0812">Transmembrane</keyword>
<evidence type="ECO:0000313" key="4">
    <source>
        <dbReference type="Proteomes" id="UP000461730"/>
    </source>
</evidence>
<reference evidence="3 4" key="1">
    <citation type="submission" date="2019-12" db="EMBL/GenBank/DDBJ databases">
        <title>Chitinophaga sp. strain ysch24 (GDMCC 1.1355), whole genome shotgun sequence.</title>
        <authorList>
            <person name="Zhang X."/>
        </authorList>
    </citation>
    <scope>NUCLEOTIDE SEQUENCE [LARGE SCALE GENOMIC DNA]</scope>
    <source>
        <strain evidence="4">ysch24</strain>
    </source>
</reference>
<feature type="transmembrane region" description="Helical" evidence="2">
    <location>
        <begin position="12"/>
        <end position="32"/>
    </location>
</feature>
<comment type="caution">
    <text evidence="3">The sequence shown here is derived from an EMBL/GenBank/DDBJ whole genome shotgun (WGS) entry which is preliminary data.</text>
</comment>
<dbReference type="PROSITE" id="PS51257">
    <property type="entry name" value="PROKAR_LIPOPROTEIN"/>
    <property type="match status" value="1"/>
</dbReference>
<organism evidence="3 4">
    <name type="scientific">Chitinophaga tropicalis</name>
    <dbReference type="NCBI Taxonomy" id="2683588"/>
    <lineage>
        <taxon>Bacteria</taxon>
        <taxon>Pseudomonadati</taxon>
        <taxon>Bacteroidota</taxon>
        <taxon>Chitinophagia</taxon>
        <taxon>Chitinophagales</taxon>
        <taxon>Chitinophagaceae</taxon>
        <taxon>Chitinophaga</taxon>
    </lineage>
</organism>
<keyword evidence="2" id="KW-0472">Membrane</keyword>
<name>A0A7K1U3K1_9BACT</name>
<keyword evidence="2" id="KW-1133">Transmembrane helix</keyword>
<sequence length="127" mass="13730">MPDPTWKNLQLPASMLTNLCMLAGIVAIGTGCSSDKGYPQKPLRMGAEYRFEDGLRKEKHPQYLFDKKTRKDLAKMGLPTGEPNAAPPETPVKGAPGTGSAMTDSVKAKNTPAAEPVMDTVFKVRPQ</sequence>
<evidence type="ECO:0000313" key="3">
    <source>
        <dbReference type="EMBL" id="MVT08919.1"/>
    </source>
</evidence>
<dbReference type="AlphaFoldDB" id="A0A7K1U3K1"/>